<accession>A0ABR7MI64</accession>
<reference evidence="2 3" key="1">
    <citation type="submission" date="2020-08" db="EMBL/GenBank/DDBJ databases">
        <title>Hymenobacter sp.</title>
        <authorList>
            <person name="Kim M.K."/>
        </authorList>
    </citation>
    <scope>NUCLEOTIDE SEQUENCE [LARGE SCALE GENOMIC DNA]</scope>
    <source>
        <strain evidence="2 3">BT507</strain>
    </source>
</reference>
<feature type="signal peptide" evidence="1">
    <location>
        <begin position="1"/>
        <end position="20"/>
    </location>
</feature>
<dbReference type="EMBL" id="JACSCY010000004">
    <property type="protein sequence ID" value="MBC6610775.1"/>
    <property type="molecule type" value="Genomic_DNA"/>
</dbReference>
<dbReference type="Gene3D" id="3.40.30.10">
    <property type="entry name" value="Glutaredoxin"/>
    <property type="match status" value="1"/>
</dbReference>
<evidence type="ECO:0008006" key="4">
    <source>
        <dbReference type="Google" id="ProtNLM"/>
    </source>
</evidence>
<name>A0ABR7MI64_9BACT</name>
<gene>
    <name evidence="2" type="ORF">H8B15_07560</name>
</gene>
<keyword evidence="1" id="KW-0732">Signal</keyword>
<dbReference type="Proteomes" id="UP000622017">
    <property type="component" value="Unassembled WGS sequence"/>
</dbReference>
<evidence type="ECO:0000256" key="1">
    <source>
        <dbReference type="SAM" id="SignalP"/>
    </source>
</evidence>
<sequence>MLLVPVLAFLFLKSFGTNHYALPTFFPERVDSTQVGGKWQRDTVYHHLSSFGLVSQSGHPEAVTEIAGSGLYVAGFLCANCPGASPEPIAQLARVQELYRQDPQVKLVTYLTAGITPEKAAEQYGAIAGKWWFLAGDSTVLRRVADDYHLPAVKNSTIQTPNLFLIDREQQIRGIYDGTKHKEIDRLLTEIGVLLYIYEHDDAGR</sequence>
<dbReference type="InterPro" id="IPR036249">
    <property type="entry name" value="Thioredoxin-like_sf"/>
</dbReference>
<evidence type="ECO:0000313" key="3">
    <source>
        <dbReference type="Proteomes" id="UP000622017"/>
    </source>
</evidence>
<dbReference type="RefSeq" id="WP_187319055.1">
    <property type="nucleotide sequence ID" value="NZ_JACSCY010000004.1"/>
</dbReference>
<proteinExistence type="predicted"/>
<dbReference type="SUPFAM" id="SSF52833">
    <property type="entry name" value="Thioredoxin-like"/>
    <property type="match status" value="1"/>
</dbReference>
<feature type="chain" id="PRO_5045520480" description="SCO family protein" evidence="1">
    <location>
        <begin position="21"/>
        <end position="205"/>
    </location>
</feature>
<organism evidence="2 3">
    <name type="scientific">Hymenobacter citatus</name>
    <dbReference type="NCBI Taxonomy" id="2763506"/>
    <lineage>
        <taxon>Bacteria</taxon>
        <taxon>Pseudomonadati</taxon>
        <taxon>Bacteroidota</taxon>
        <taxon>Cytophagia</taxon>
        <taxon>Cytophagales</taxon>
        <taxon>Hymenobacteraceae</taxon>
        <taxon>Hymenobacter</taxon>
    </lineage>
</organism>
<protein>
    <recommendedName>
        <fullName evidence="4">SCO family protein</fullName>
    </recommendedName>
</protein>
<keyword evidence="3" id="KW-1185">Reference proteome</keyword>
<evidence type="ECO:0000313" key="2">
    <source>
        <dbReference type="EMBL" id="MBC6610775.1"/>
    </source>
</evidence>
<comment type="caution">
    <text evidence="2">The sequence shown here is derived from an EMBL/GenBank/DDBJ whole genome shotgun (WGS) entry which is preliminary data.</text>
</comment>